<dbReference type="Proteomes" id="UP001346149">
    <property type="component" value="Unassembled WGS sequence"/>
</dbReference>
<evidence type="ECO:0000313" key="2">
    <source>
        <dbReference type="Proteomes" id="UP001346149"/>
    </source>
</evidence>
<evidence type="ECO:0000313" key="1">
    <source>
        <dbReference type="EMBL" id="KAK4790204.1"/>
    </source>
</evidence>
<proteinExistence type="predicted"/>
<dbReference type="AlphaFoldDB" id="A0AAN7R2S2"/>
<keyword evidence="2" id="KW-1185">Reference proteome</keyword>
<dbReference type="EMBL" id="JAXQNO010000010">
    <property type="protein sequence ID" value="KAK4790204.1"/>
    <property type="molecule type" value="Genomic_DNA"/>
</dbReference>
<sequence>MDSIYLRPILWSWKPKSQNSKNSIRNCRKSRMTSWRCKRIREIYPNKLLDCELERMACYYKISQTIFNKSVR</sequence>
<accession>A0AAN7R2S2</accession>
<reference evidence="1 2" key="1">
    <citation type="journal article" date="2023" name="Hortic Res">
        <title>Pangenome of water caltrop reveals structural variations and asymmetric subgenome divergence after allopolyploidization.</title>
        <authorList>
            <person name="Zhang X."/>
            <person name="Chen Y."/>
            <person name="Wang L."/>
            <person name="Yuan Y."/>
            <person name="Fang M."/>
            <person name="Shi L."/>
            <person name="Lu R."/>
            <person name="Comes H.P."/>
            <person name="Ma Y."/>
            <person name="Chen Y."/>
            <person name="Huang G."/>
            <person name="Zhou Y."/>
            <person name="Zheng Z."/>
            <person name="Qiu Y."/>
        </authorList>
    </citation>
    <scope>NUCLEOTIDE SEQUENCE [LARGE SCALE GENOMIC DNA]</scope>
    <source>
        <strain evidence="1">F231</strain>
    </source>
</reference>
<protein>
    <submittedName>
        <fullName evidence="1">Uncharacterized protein</fullName>
    </submittedName>
</protein>
<comment type="caution">
    <text evidence="1">The sequence shown here is derived from an EMBL/GenBank/DDBJ whole genome shotgun (WGS) entry which is preliminary data.</text>
</comment>
<name>A0AAN7R2S2_TRANT</name>
<organism evidence="1 2">
    <name type="scientific">Trapa natans</name>
    <name type="common">Water chestnut</name>
    <dbReference type="NCBI Taxonomy" id="22666"/>
    <lineage>
        <taxon>Eukaryota</taxon>
        <taxon>Viridiplantae</taxon>
        <taxon>Streptophyta</taxon>
        <taxon>Embryophyta</taxon>
        <taxon>Tracheophyta</taxon>
        <taxon>Spermatophyta</taxon>
        <taxon>Magnoliopsida</taxon>
        <taxon>eudicotyledons</taxon>
        <taxon>Gunneridae</taxon>
        <taxon>Pentapetalae</taxon>
        <taxon>rosids</taxon>
        <taxon>malvids</taxon>
        <taxon>Myrtales</taxon>
        <taxon>Lythraceae</taxon>
        <taxon>Trapa</taxon>
    </lineage>
</organism>
<gene>
    <name evidence="1" type="ORF">SAY86_017508</name>
</gene>